<evidence type="ECO:0000256" key="1">
    <source>
        <dbReference type="ARBA" id="ARBA00023015"/>
    </source>
</evidence>
<evidence type="ECO:0000256" key="2">
    <source>
        <dbReference type="ARBA" id="ARBA00023125"/>
    </source>
</evidence>
<dbReference type="CDD" id="cd01392">
    <property type="entry name" value="HTH_LacI"/>
    <property type="match status" value="1"/>
</dbReference>
<dbReference type="SMART" id="SM00354">
    <property type="entry name" value="HTH_LACI"/>
    <property type="match status" value="1"/>
</dbReference>
<protein>
    <submittedName>
        <fullName evidence="6">LacI family DNA-binding transcriptional regulator</fullName>
    </submittedName>
</protein>
<dbReference type="Pfam" id="PF00356">
    <property type="entry name" value="LacI"/>
    <property type="match status" value="1"/>
</dbReference>
<comment type="caution">
    <text evidence="6">The sequence shown here is derived from an EMBL/GenBank/DDBJ whole genome shotgun (WGS) entry which is preliminary data.</text>
</comment>
<organism evidence="6 7">
    <name type="scientific">Luteococcus peritonei</name>
    <dbReference type="NCBI Taxonomy" id="88874"/>
    <lineage>
        <taxon>Bacteria</taxon>
        <taxon>Bacillati</taxon>
        <taxon>Actinomycetota</taxon>
        <taxon>Actinomycetes</taxon>
        <taxon>Propionibacteriales</taxon>
        <taxon>Propionibacteriaceae</taxon>
        <taxon>Luteococcus</taxon>
    </lineage>
</organism>
<dbReference type="CDD" id="cd06267">
    <property type="entry name" value="PBP1_LacI_sugar_binding-like"/>
    <property type="match status" value="1"/>
</dbReference>
<dbReference type="Pfam" id="PF13377">
    <property type="entry name" value="Peripla_BP_3"/>
    <property type="match status" value="1"/>
</dbReference>
<keyword evidence="7" id="KW-1185">Reference proteome</keyword>
<keyword evidence="2 6" id="KW-0238">DNA-binding</keyword>
<dbReference type="EMBL" id="JBHUFZ010000001">
    <property type="protein sequence ID" value="MFD1888580.1"/>
    <property type="molecule type" value="Genomic_DNA"/>
</dbReference>
<feature type="region of interest" description="Disordered" evidence="4">
    <location>
        <begin position="329"/>
        <end position="367"/>
    </location>
</feature>
<dbReference type="InterPro" id="IPR000843">
    <property type="entry name" value="HTH_LacI"/>
</dbReference>
<gene>
    <name evidence="6" type="ORF">ACFSCS_00055</name>
</gene>
<name>A0ABW4RQN4_9ACTN</name>
<reference evidence="7" key="1">
    <citation type="journal article" date="2019" name="Int. J. Syst. Evol. Microbiol.">
        <title>The Global Catalogue of Microorganisms (GCM) 10K type strain sequencing project: providing services to taxonomists for standard genome sequencing and annotation.</title>
        <authorList>
            <consortium name="The Broad Institute Genomics Platform"/>
            <consortium name="The Broad Institute Genome Sequencing Center for Infectious Disease"/>
            <person name="Wu L."/>
            <person name="Ma J."/>
        </authorList>
    </citation>
    <scope>NUCLEOTIDE SEQUENCE [LARGE SCALE GENOMIC DNA]</scope>
    <source>
        <strain evidence="7">CAIM 431</strain>
    </source>
</reference>
<dbReference type="SUPFAM" id="SSF47413">
    <property type="entry name" value="lambda repressor-like DNA-binding domains"/>
    <property type="match status" value="1"/>
</dbReference>
<dbReference type="PANTHER" id="PTHR30146:SF155">
    <property type="entry name" value="ALANINE RACEMASE"/>
    <property type="match status" value="1"/>
</dbReference>
<evidence type="ECO:0000259" key="5">
    <source>
        <dbReference type="PROSITE" id="PS50932"/>
    </source>
</evidence>
<evidence type="ECO:0000313" key="7">
    <source>
        <dbReference type="Proteomes" id="UP001597326"/>
    </source>
</evidence>
<dbReference type="PROSITE" id="PS00356">
    <property type="entry name" value="HTH_LACI_1"/>
    <property type="match status" value="1"/>
</dbReference>
<feature type="domain" description="HTH lacI-type" evidence="5">
    <location>
        <begin position="4"/>
        <end position="58"/>
    </location>
</feature>
<evidence type="ECO:0000313" key="6">
    <source>
        <dbReference type="EMBL" id="MFD1888580.1"/>
    </source>
</evidence>
<dbReference type="SUPFAM" id="SSF53822">
    <property type="entry name" value="Periplasmic binding protein-like I"/>
    <property type="match status" value="1"/>
</dbReference>
<sequence length="367" mass="39352">MRRITIKDIAREAGVSPGAVSFALNDRPGVSEETRQRIKRVAAELGWTRSAAAAALSGRRAGALGLVLQRAGGDDYSEAFVMRFMAGVQEVLRPLRQSLVLQIVHDDEEEHDTYRTWWGEQRVDGALLLRPREGDGRPELLAELGMPGLVVGAPIGDGLGAVCADEPATTRTLTEHLLGLGHRSIAYVTGPEQRYYVGWRADTFRQVCGEQGAAARVVHLPSADEMSGRQATQRLVRSPDAPSAVIFDNELLAMGGVAACHDSGLRVGRDVAMASFEDSPACRMQRPAITALRRRSEELGAMAAQSLLAQVSGAAPELRIGPLPELAVRASSGPRRDLSQPGPNPVPRDRAMPTGELLATAHDLKVG</sequence>
<evidence type="ECO:0000256" key="3">
    <source>
        <dbReference type="ARBA" id="ARBA00023163"/>
    </source>
</evidence>
<accession>A0ABW4RQN4</accession>
<dbReference type="Gene3D" id="3.40.50.2300">
    <property type="match status" value="2"/>
</dbReference>
<dbReference type="GO" id="GO:0003677">
    <property type="term" value="F:DNA binding"/>
    <property type="evidence" value="ECO:0007669"/>
    <property type="project" value="UniProtKB-KW"/>
</dbReference>
<dbReference type="InterPro" id="IPR028082">
    <property type="entry name" value="Peripla_BP_I"/>
</dbReference>
<keyword evidence="1" id="KW-0805">Transcription regulation</keyword>
<dbReference type="RefSeq" id="WP_343871650.1">
    <property type="nucleotide sequence ID" value="NZ_BAAAIX010000001.1"/>
</dbReference>
<dbReference type="Proteomes" id="UP001597326">
    <property type="component" value="Unassembled WGS sequence"/>
</dbReference>
<proteinExistence type="predicted"/>
<dbReference type="InterPro" id="IPR046335">
    <property type="entry name" value="LacI/GalR-like_sensor"/>
</dbReference>
<dbReference type="Gene3D" id="1.10.260.40">
    <property type="entry name" value="lambda repressor-like DNA-binding domains"/>
    <property type="match status" value="1"/>
</dbReference>
<dbReference type="PANTHER" id="PTHR30146">
    <property type="entry name" value="LACI-RELATED TRANSCRIPTIONAL REPRESSOR"/>
    <property type="match status" value="1"/>
</dbReference>
<dbReference type="PROSITE" id="PS50932">
    <property type="entry name" value="HTH_LACI_2"/>
    <property type="match status" value="1"/>
</dbReference>
<keyword evidence="3" id="KW-0804">Transcription</keyword>
<evidence type="ECO:0000256" key="4">
    <source>
        <dbReference type="SAM" id="MobiDB-lite"/>
    </source>
</evidence>
<dbReference type="InterPro" id="IPR010982">
    <property type="entry name" value="Lambda_DNA-bd_dom_sf"/>
</dbReference>